<evidence type="ECO:0000259" key="4">
    <source>
        <dbReference type="PROSITE" id="PS51471"/>
    </source>
</evidence>
<dbReference type="PROSITE" id="PS50297">
    <property type="entry name" value="ANK_REP_REGION"/>
    <property type="match status" value="1"/>
</dbReference>
<name>A0A7J7MH96_9MAGN</name>
<dbReference type="Pfam" id="PF00023">
    <property type="entry name" value="Ank"/>
    <property type="match status" value="1"/>
</dbReference>
<dbReference type="GO" id="GO:0006402">
    <property type="term" value="P:mRNA catabolic process"/>
    <property type="evidence" value="ECO:0007669"/>
    <property type="project" value="InterPro"/>
</dbReference>
<feature type="region of interest" description="Disordered" evidence="3">
    <location>
        <begin position="120"/>
        <end position="147"/>
    </location>
</feature>
<comment type="caution">
    <text evidence="5">The sequence shown here is derived from an EMBL/GenBank/DDBJ whole genome shotgun (WGS) entry which is preliminary data.</text>
</comment>
<dbReference type="EMBL" id="JACGCM010001501">
    <property type="protein sequence ID" value="KAF6154289.1"/>
    <property type="molecule type" value="Genomic_DNA"/>
</dbReference>
<dbReference type="SMART" id="SM00248">
    <property type="entry name" value="ANK"/>
    <property type="match status" value="1"/>
</dbReference>
<dbReference type="OrthoDB" id="271595at2759"/>
<evidence type="ECO:0000313" key="5">
    <source>
        <dbReference type="EMBL" id="KAF6154289.1"/>
    </source>
</evidence>
<dbReference type="InterPro" id="IPR027450">
    <property type="entry name" value="AlkB-like"/>
</dbReference>
<dbReference type="GO" id="GO:0003729">
    <property type="term" value="F:mRNA binding"/>
    <property type="evidence" value="ECO:0007669"/>
    <property type="project" value="InterPro"/>
</dbReference>
<dbReference type="InterPro" id="IPR036770">
    <property type="entry name" value="Ankyrin_rpt-contain_sf"/>
</dbReference>
<evidence type="ECO:0000256" key="2">
    <source>
        <dbReference type="PROSITE-ProRule" id="PRU00023"/>
    </source>
</evidence>
<gene>
    <name evidence="5" type="ORF">GIB67_026745</name>
</gene>
<accession>A0A7J7MH96</accession>
<dbReference type="InterPro" id="IPR005123">
    <property type="entry name" value="Oxoglu/Fe-dep_dioxygenase_dom"/>
</dbReference>
<dbReference type="InterPro" id="IPR002110">
    <property type="entry name" value="Ankyrin_rpt"/>
</dbReference>
<dbReference type="PROSITE" id="PS51471">
    <property type="entry name" value="FE2OG_OXY"/>
    <property type="match status" value="1"/>
</dbReference>
<dbReference type="Pfam" id="PF13532">
    <property type="entry name" value="2OG-FeII_Oxy_2"/>
    <property type="match status" value="1"/>
</dbReference>
<dbReference type="Gene3D" id="1.25.40.20">
    <property type="entry name" value="Ankyrin repeat-containing domain"/>
    <property type="match status" value="1"/>
</dbReference>
<dbReference type="Gene3D" id="2.60.120.590">
    <property type="entry name" value="Alpha-ketoglutarate-dependent dioxygenase AlkB-like"/>
    <property type="match status" value="1"/>
</dbReference>
<dbReference type="PANTHER" id="PTHR31447">
    <property type="entry name" value="HYDROXYPROLINE-RICH GLYCOPROTEIN FAMILY PROTEIN-RELATED"/>
    <property type="match status" value="1"/>
</dbReference>
<feature type="compositionally biased region" description="Low complexity" evidence="3">
    <location>
        <begin position="125"/>
        <end position="142"/>
    </location>
</feature>
<dbReference type="PANTHER" id="PTHR31447:SF1">
    <property type="entry name" value="OS06G0138200 PROTEIN"/>
    <property type="match status" value="1"/>
</dbReference>
<dbReference type="InterPro" id="IPR044842">
    <property type="entry name" value="ALKBH9B/ALKBH10B-like"/>
</dbReference>
<dbReference type="SUPFAM" id="SSF48403">
    <property type="entry name" value="Ankyrin repeat"/>
    <property type="match status" value="1"/>
</dbReference>
<reference evidence="5 6" key="1">
    <citation type="journal article" date="2020" name="IScience">
        <title>Genome Sequencing of the Endangered Kingdonia uniflora (Circaeasteraceae, Ranunculales) Reveals Potential Mechanisms of Evolutionary Specialization.</title>
        <authorList>
            <person name="Sun Y."/>
            <person name="Deng T."/>
            <person name="Zhang A."/>
            <person name="Moore M.J."/>
            <person name="Landis J.B."/>
            <person name="Lin N."/>
            <person name="Zhang H."/>
            <person name="Zhang X."/>
            <person name="Huang J."/>
            <person name="Zhang X."/>
            <person name="Sun H."/>
            <person name="Wang H."/>
        </authorList>
    </citation>
    <scope>NUCLEOTIDE SEQUENCE [LARGE SCALE GENOMIC DNA]</scope>
    <source>
        <strain evidence="5">TB1705</strain>
        <tissue evidence="5">Leaf</tissue>
    </source>
</reference>
<evidence type="ECO:0000313" key="6">
    <source>
        <dbReference type="Proteomes" id="UP000541444"/>
    </source>
</evidence>
<feature type="repeat" description="ANK" evidence="2">
    <location>
        <begin position="18"/>
        <end position="50"/>
    </location>
</feature>
<evidence type="ECO:0000256" key="1">
    <source>
        <dbReference type="ARBA" id="ARBA00007879"/>
    </source>
</evidence>
<dbReference type="SUPFAM" id="SSF51197">
    <property type="entry name" value="Clavaminate synthase-like"/>
    <property type="match status" value="1"/>
</dbReference>
<dbReference type="Proteomes" id="UP000541444">
    <property type="component" value="Unassembled WGS sequence"/>
</dbReference>
<evidence type="ECO:0000256" key="3">
    <source>
        <dbReference type="SAM" id="MobiDB-lite"/>
    </source>
</evidence>
<feature type="region of interest" description="Disordered" evidence="3">
    <location>
        <begin position="436"/>
        <end position="470"/>
    </location>
</feature>
<keyword evidence="6" id="KW-1185">Reference proteome</keyword>
<dbReference type="InterPro" id="IPR037151">
    <property type="entry name" value="AlkB-like_sf"/>
</dbReference>
<protein>
    <recommendedName>
        <fullName evidence="4">Fe2OG dioxygenase domain-containing protein</fullName>
    </recommendedName>
</protein>
<feature type="domain" description="Fe2OG dioxygenase" evidence="4">
    <location>
        <begin position="287"/>
        <end position="384"/>
    </location>
</feature>
<dbReference type="AlphaFoldDB" id="A0A7J7MH96"/>
<dbReference type="GO" id="GO:0032451">
    <property type="term" value="F:demethylase activity"/>
    <property type="evidence" value="ECO:0007669"/>
    <property type="project" value="InterPro"/>
</dbReference>
<organism evidence="5 6">
    <name type="scientific">Kingdonia uniflora</name>
    <dbReference type="NCBI Taxonomy" id="39325"/>
    <lineage>
        <taxon>Eukaryota</taxon>
        <taxon>Viridiplantae</taxon>
        <taxon>Streptophyta</taxon>
        <taxon>Embryophyta</taxon>
        <taxon>Tracheophyta</taxon>
        <taxon>Spermatophyta</taxon>
        <taxon>Magnoliopsida</taxon>
        <taxon>Ranunculales</taxon>
        <taxon>Circaeasteraceae</taxon>
        <taxon>Kingdonia</taxon>
    </lineage>
</organism>
<comment type="similarity">
    <text evidence="1">Belongs to the alkB family.</text>
</comment>
<dbReference type="PROSITE" id="PS50088">
    <property type="entry name" value="ANK_REPEAT"/>
    <property type="match status" value="1"/>
</dbReference>
<sequence length="470" mass="52698">MEREALVRRVIILRLDSERRTPLHWAVDRGHFDMVDLLLRKDADVNAKACKEHVFNSGTLYSRLRLRLRLRLRIEVVTFSLGIFDGVTLPKIDTFSSHQNKSSGASSTVSDTLPSDFGKSHVMSDEASTSSSSASVNSRAPSLPRDELSLPLDQSEVIRCSQVGRKKDFEEFERVNGKLVNVVKGLELHTKVFDTSEQKKIVDCVYDLQRMGQLGKLRRKSYSEPRKWMRGKGRVTIQFGCCYNYAVDKNGNPPGISRDEEVDPIPPMFKAMIKRLVRWHIIPPSCIPNSCIVNIYEEGDCIPPHIDHHDFIRPFCTVSFLAEANILFGSNLKILSPGEFSGTLAIPLPLGSVLVLKGNGSDVAKHCVPAVPAKRISITFRKMDDTKLPYKYLPDPELQNIQPLGKSSLSRTPVSQVQVQSRQLQQVQQILRINQSNSTSTSTCPSPFENDDFPPLGGQSSATRPRSKRM</sequence>
<proteinExistence type="inferred from homology"/>
<keyword evidence="2" id="KW-0040">ANK repeat</keyword>